<keyword evidence="5 7" id="KW-0408">Iron</keyword>
<organism evidence="8 9">
    <name type="scientific">Phanerochaete sordida</name>
    <dbReference type="NCBI Taxonomy" id="48140"/>
    <lineage>
        <taxon>Eukaryota</taxon>
        <taxon>Fungi</taxon>
        <taxon>Dikarya</taxon>
        <taxon>Basidiomycota</taxon>
        <taxon>Agaricomycotina</taxon>
        <taxon>Agaricomycetes</taxon>
        <taxon>Polyporales</taxon>
        <taxon>Phanerochaetaceae</taxon>
        <taxon>Phanerochaete</taxon>
    </lineage>
</organism>
<dbReference type="Proteomes" id="UP000703269">
    <property type="component" value="Unassembled WGS sequence"/>
</dbReference>
<evidence type="ECO:0000256" key="7">
    <source>
        <dbReference type="PIRSR" id="PIRSR602403-1"/>
    </source>
</evidence>
<reference evidence="8 9" key="1">
    <citation type="submission" date="2021-08" db="EMBL/GenBank/DDBJ databases">
        <title>Draft Genome Sequence of Phanerochaete sordida strain YK-624.</title>
        <authorList>
            <person name="Mori T."/>
            <person name="Dohra H."/>
            <person name="Suzuki T."/>
            <person name="Kawagishi H."/>
            <person name="Hirai H."/>
        </authorList>
    </citation>
    <scope>NUCLEOTIDE SEQUENCE [LARGE SCALE GENOMIC DNA]</scope>
    <source>
        <strain evidence="8 9">YK-624</strain>
    </source>
</reference>
<comment type="similarity">
    <text evidence="2">Belongs to the cytochrome P450 family.</text>
</comment>
<evidence type="ECO:0000313" key="9">
    <source>
        <dbReference type="Proteomes" id="UP000703269"/>
    </source>
</evidence>
<comment type="caution">
    <text evidence="8">The sequence shown here is derived from an EMBL/GenBank/DDBJ whole genome shotgun (WGS) entry which is preliminary data.</text>
</comment>
<dbReference type="CDD" id="cd11041">
    <property type="entry name" value="CYP503A1-like"/>
    <property type="match status" value="1"/>
</dbReference>
<dbReference type="GO" id="GO:0016705">
    <property type="term" value="F:oxidoreductase activity, acting on paired donors, with incorporation or reduction of molecular oxygen"/>
    <property type="evidence" value="ECO:0007669"/>
    <property type="project" value="InterPro"/>
</dbReference>
<dbReference type="SUPFAM" id="SSF48264">
    <property type="entry name" value="Cytochrome P450"/>
    <property type="match status" value="1"/>
</dbReference>
<sequence>MTGLSSVGWQIFNINTLMGANWHDDPLYLPPVRNLTRNMGSVFHDMFDEVAVACGELIPAKGNEWLPIHVYPAMHTLVARAANRVFVGLPVCRQQGYIDIMVHFAEDIISGVLKLSVVPSFMRGFIARKTTVVDERIRLCLEYLQPTINDRKAMMARFGKDWTDKPNDMMQWLIDEAVARNQGDEEIARLVLFINTGAIDTTSHAIVEAVYDISVRPDLANTLREEVEAAVAEDGWTRAATAKMRRLDSFLRESLRLHGPGTTSMFRRVLRPVTLSDGTFLPTGTTFTTPTLATHLDEENYEDAAQFDALRFYKPELKVQQQLTTTAADFMTFGHGRFACPGRFFAQNELKAMMAYMLVHYDMRPEHEGVRPANVYKGLSVLPDAKARVLFRKRRVD</sequence>
<gene>
    <name evidence="8" type="ORF">PsYK624_140150</name>
</gene>
<proteinExistence type="inferred from homology"/>
<dbReference type="InterPro" id="IPR001128">
    <property type="entry name" value="Cyt_P450"/>
</dbReference>
<dbReference type="PRINTS" id="PR00465">
    <property type="entry name" value="EP450IV"/>
</dbReference>
<dbReference type="InterPro" id="IPR036396">
    <property type="entry name" value="Cyt_P450_sf"/>
</dbReference>
<dbReference type="EMBL" id="BPQB01000077">
    <property type="protein sequence ID" value="GJE97794.1"/>
    <property type="molecule type" value="Genomic_DNA"/>
</dbReference>
<accession>A0A9P3LKK9</accession>
<keyword evidence="6" id="KW-0503">Monooxygenase</keyword>
<feature type="binding site" description="axial binding residue" evidence="7">
    <location>
        <position position="340"/>
    </location>
    <ligand>
        <name>heme</name>
        <dbReference type="ChEBI" id="CHEBI:30413"/>
    </ligand>
    <ligandPart>
        <name>Fe</name>
        <dbReference type="ChEBI" id="CHEBI:18248"/>
    </ligandPart>
</feature>
<dbReference type="GO" id="GO:0004497">
    <property type="term" value="F:monooxygenase activity"/>
    <property type="evidence" value="ECO:0007669"/>
    <property type="project" value="UniProtKB-KW"/>
</dbReference>
<evidence type="ECO:0000313" key="8">
    <source>
        <dbReference type="EMBL" id="GJE97794.1"/>
    </source>
</evidence>
<evidence type="ECO:0000256" key="6">
    <source>
        <dbReference type="ARBA" id="ARBA00023033"/>
    </source>
</evidence>
<name>A0A9P3LKK9_9APHY</name>
<evidence type="ECO:0000256" key="3">
    <source>
        <dbReference type="ARBA" id="ARBA00022723"/>
    </source>
</evidence>
<dbReference type="PANTHER" id="PTHR46206:SF1">
    <property type="entry name" value="P450, PUTATIVE (EUROFUNG)-RELATED"/>
    <property type="match status" value="1"/>
</dbReference>
<keyword evidence="4" id="KW-0560">Oxidoreductase</keyword>
<dbReference type="Gene3D" id="1.10.630.10">
    <property type="entry name" value="Cytochrome P450"/>
    <property type="match status" value="1"/>
</dbReference>
<evidence type="ECO:0000256" key="2">
    <source>
        <dbReference type="ARBA" id="ARBA00010617"/>
    </source>
</evidence>
<dbReference type="Pfam" id="PF00067">
    <property type="entry name" value="p450"/>
    <property type="match status" value="1"/>
</dbReference>
<protein>
    <submittedName>
        <fullName evidence="8">Cytochrome P450</fullName>
    </submittedName>
</protein>
<keyword evidence="7" id="KW-0349">Heme</keyword>
<keyword evidence="3 7" id="KW-0479">Metal-binding</keyword>
<dbReference type="OrthoDB" id="1844152at2759"/>
<dbReference type="GO" id="GO:0005506">
    <property type="term" value="F:iron ion binding"/>
    <property type="evidence" value="ECO:0007669"/>
    <property type="project" value="InterPro"/>
</dbReference>
<comment type="cofactor">
    <cofactor evidence="1 7">
        <name>heme</name>
        <dbReference type="ChEBI" id="CHEBI:30413"/>
    </cofactor>
</comment>
<keyword evidence="9" id="KW-1185">Reference proteome</keyword>
<dbReference type="PANTHER" id="PTHR46206">
    <property type="entry name" value="CYTOCHROME P450"/>
    <property type="match status" value="1"/>
</dbReference>
<dbReference type="AlphaFoldDB" id="A0A9P3LKK9"/>
<evidence type="ECO:0000256" key="1">
    <source>
        <dbReference type="ARBA" id="ARBA00001971"/>
    </source>
</evidence>
<evidence type="ECO:0000256" key="4">
    <source>
        <dbReference type="ARBA" id="ARBA00023002"/>
    </source>
</evidence>
<dbReference type="InterPro" id="IPR002403">
    <property type="entry name" value="Cyt_P450_E_grp-IV"/>
</dbReference>
<dbReference type="GO" id="GO:0020037">
    <property type="term" value="F:heme binding"/>
    <property type="evidence" value="ECO:0007669"/>
    <property type="project" value="InterPro"/>
</dbReference>
<evidence type="ECO:0000256" key="5">
    <source>
        <dbReference type="ARBA" id="ARBA00023004"/>
    </source>
</evidence>